<evidence type="ECO:0000259" key="4">
    <source>
        <dbReference type="PROSITE" id="PS51371"/>
    </source>
</evidence>
<dbReference type="Pfam" id="PF04972">
    <property type="entry name" value="BON"/>
    <property type="match status" value="1"/>
</dbReference>
<dbReference type="InterPro" id="IPR046342">
    <property type="entry name" value="CBS_dom_sf"/>
</dbReference>
<dbReference type="PANTHER" id="PTHR43080">
    <property type="entry name" value="CBS DOMAIN-CONTAINING PROTEIN CBSX3, MITOCHONDRIAL"/>
    <property type="match status" value="1"/>
</dbReference>
<dbReference type="EMBL" id="FOEF01000041">
    <property type="protein sequence ID" value="SEP54249.1"/>
    <property type="molecule type" value="Genomic_DNA"/>
</dbReference>
<evidence type="ECO:0000259" key="3">
    <source>
        <dbReference type="PROSITE" id="PS50914"/>
    </source>
</evidence>
<dbReference type="Proteomes" id="UP000198582">
    <property type="component" value="Unassembled WGS sequence"/>
</dbReference>
<dbReference type="SMART" id="SM00116">
    <property type="entry name" value="CBS"/>
    <property type="match status" value="2"/>
</dbReference>
<evidence type="ECO:0000256" key="2">
    <source>
        <dbReference type="PROSITE-ProRule" id="PRU00703"/>
    </source>
</evidence>
<evidence type="ECO:0000256" key="1">
    <source>
        <dbReference type="ARBA" id="ARBA00023122"/>
    </source>
</evidence>
<dbReference type="Gene3D" id="3.10.580.10">
    <property type="entry name" value="CBS-domain"/>
    <property type="match status" value="1"/>
</dbReference>
<keyword evidence="6" id="KW-1185">Reference proteome</keyword>
<protein>
    <submittedName>
        <fullName evidence="5">CBS domain-containing protein</fullName>
    </submittedName>
</protein>
<dbReference type="InterPro" id="IPR000644">
    <property type="entry name" value="CBS_dom"/>
</dbReference>
<dbReference type="SUPFAM" id="SSF54631">
    <property type="entry name" value="CBS-domain pair"/>
    <property type="match status" value="1"/>
</dbReference>
<dbReference type="InterPro" id="IPR051257">
    <property type="entry name" value="Diverse_CBS-Domain"/>
</dbReference>
<reference evidence="5 6" key="1">
    <citation type="submission" date="2016-10" db="EMBL/GenBank/DDBJ databases">
        <authorList>
            <person name="de Groot N.N."/>
        </authorList>
    </citation>
    <scope>NUCLEOTIDE SEQUENCE [LARGE SCALE GENOMIC DNA]</scope>
    <source>
        <strain evidence="5 6">DSM 44993</strain>
    </source>
</reference>
<dbReference type="AlphaFoldDB" id="A0A1H8YQ44"/>
<organism evidence="5 6">
    <name type="scientific">Amycolatopsis saalfeldensis</name>
    <dbReference type="NCBI Taxonomy" id="394193"/>
    <lineage>
        <taxon>Bacteria</taxon>
        <taxon>Bacillati</taxon>
        <taxon>Actinomycetota</taxon>
        <taxon>Actinomycetes</taxon>
        <taxon>Pseudonocardiales</taxon>
        <taxon>Pseudonocardiaceae</taxon>
        <taxon>Amycolatopsis</taxon>
    </lineage>
</organism>
<evidence type="ECO:0000313" key="5">
    <source>
        <dbReference type="EMBL" id="SEP54249.1"/>
    </source>
</evidence>
<dbReference type="PROSITE" id="PS50914">
    <property type="entry name" value="BON"/>
    <property type="match status" value="1"/>
</dbReference>
<feature type="domain" description="BON" evidence="3">
    <location>
        <begin position="136"/>
        <end position="207"/>
    </location>
</feature>
<dbReference type="InterPro" id="IPR007055">
    <property type="entry name" value="BON_dom"/>
</dbReference>
<dbReference type="PANTHER" id="PTHR43080:SF29">
    <property type="entry name" value="OS02G0818000 PROTEIN"/>
    <property type="match status" value="1"/>
</dbReference>
<dbReference type="PROSITE" id="PS51371">
    <property type="entry name" value="CBS"/>
    <property type="match status" value="2"/>
</dbReference>
<gene>
    <name evidence="5" type="ORF">SAMN04489732_1416</name>
</gene>
<dbReference type="Pfam" id="PF00571">
    <property type="entry name" value="CBS"/>
    <property type="match status" value="2"/>
</dbReference>
<accession>A0A1H8YQ44</accession>
<dbReference type="STRING" id="394193.SAMN04489732_1416"/>
<feature type="domain" description="CBS" evidence="4">
    <location>
        <begin position="10"/>
        <end position="68"/>
    </location>
</feature>
<proteinExistence type="predicted"/>
<evidence type="ECO:0000313" key="6">
    <source>
        <dbReference type="Proteomes" id="UP000198582"/>
    </source>
</evidence>
<keyword evidence="1 2" id="KW-0129">CBS domain</keyword>
<dbReference type="Gene3D" id="3.30.1340.30">
    <property type="match status" value="1"/>
</dbReference>
<sequence length="215" mass="22771">MCDQRVADVMARQVVAAGRDTSFRELVSALLEHGLPAVPVLDPAGRPIGLVTAADVAAKREFHGGADRLPALGRPRRRSRWRKAGACTAAELMTAPAPTVDADAPLHVALRRLADAKSAQLCVVDRNARLVGLLSHHDALSAFLRSDADIQAEAEAVAPADIGVQVVEGIVTLTGTVGLRSVVEQAVQAAQRVRGVIAVRDELDFRFDDVTAHGM</sequence>
<name>A0A1H8YQ44_9PSEU</name>
<feature type="domain" description="CBS" evidence="4">
    <location>
        <begin position="93"/>
        <end position="150"/>
    </location>
</feature>